<organism evidence="4 5">
    <name type="scientific">Bifidobacterium ruminantium</name>
    <dbReference type="NCBI Taxonomy" id="78346"/>
    <lineage>
        <taxon>Bacteria</taxon>
        <taxon>Bacillati</taxon>
        <taxon>Actinomycetota</taxon>
        <taxon>Actinomycetes</taxon>
        <taxon>Bifidobacteriales</taxon>
        <taxon>Bifidobacteriaceae</taxon>
        <taxon>Bifidobacterium</taxon>
    </lineage>
</organism>
<feature type="domain" description="Endonuclease/exonuclease/phosphatase" evidence="3">
    <location>
        <begin position="169"/>
        <end position="379"/>
    </location>
</feature>
<dbReference type="SUPFAM" id="SSF56219">
    <property type="entry name" value="DNase I-like"/>
    <property type="match status" value="1"/>
</dbReference>
<protein>
    <submittedName>
        <fullName evidence="4">Endonuclease/exonuclease/phosphatase family protein</fullName>
    </submittedName>
</protein>
<dbReference type="Pfam" id="PF03372">
    <property type="entry name" value="Exo_endo_phos"/>
    <property type="match status" value="1"/>
</dbReference>
<proteinExistence type="predicted"/>
<keyword evidence="5" id="KW-1185">Reference proteome</keyword>
<keyword evidence="4" id="KW-0269">Exonuclease</keyword>
<keyword evidence="4" id="KW-0255">Endonuclease</keyword>
<feature type="transmembrane region" description="Helical" evidence="2">
    <location>
        <begin position="60"/>
        <end position="82"/>
    </location>
</feature>
<dbReference type="Gene3D" id="3.60.10.10">
    <property type="entry name" value="Endonuclease/exonuclease/phosphatase"/>
    <property type="match status" value="1"/>
</dbReference>
<keyword evidence="2" id="KW-0812">Transmembrane</keyword>
<evidence type="ECO:0000256" key="2">
    <source>
        <dbReference type="SAM" id="Phobius"/>
    </source>
</evidence>
<dbReference type="eggNOG" id="COG3568">
    <property type="taxonomic scope" value="Bacteria"/>
</dbReference>
<feature type="transmembrane region" description="Helical" evidence="2">
    <location>
        <begin position="88"/>
        <end position="112"/>
    </location>
</feature>
<evidence type="ECO:0000313" key="5">
    <source>
        <dbReference type="Proteomes" id="UP000029078"/>
    </source>
</evidence>
<dbReference type="InterPro" id="IPR036691">
    <property type="entry name" value="Endo/exonu/phosph_ase_sf"/>
</dbReference>
<feature type="compositionally biased region" description="Low complexity" evidence="1">
    <location>
        <begin position="24"/>
        <end position="41"/>
    </location>
</feature>
<keyword evidence="2" id="KW-0472">Membrane</keyword>
<reference evidence="4 5" key="1">
    <citation type="submission" date="2014-03" db="EMBL/GenBank/DDBJ databases">
        <title>Genomics of Bifidobacteria.</title>
        <authorList>
            <person name="Ventura M."/>
            <person name="Milani C."/>
            <person name="Lugli G.A."/>
        </authorList>
    </citation>
    <scope>NUCLEOTIDE SEQUENCE [LARGE SCALE GENOMIC DNA]</scope>
    <source>
        <strain evidence="4 5">LMG 21811</strain>
    </source>
</reference>
<keyword evidence="4" id="KW-0378">Hydrolase</keyword>
<dbReference type="InterPro" id="IPR005135">
    <property type="entry name" value="Endo/exonuclease/phosphatase"/>
</dbReference>
<accession>A0A087D3X4</accession>
<keyword evidence="2" id="KW-1133">Transmembrane helix</keyword>
<evidence type="ECO:0000313" key="4">
    <source>
        <dbReference type="EMBL" id="KFI90224.1"/>
    </source>
</evidence>
<dbReference type="EMBL" id="JGZL01000004">
    <property type="protein sequence ID" value="KFI90224.1"/>
    <property type="molecule type" value="Genomic_DNA"/>
</dbReference>
<feature type="transmembrane region" description="Helical" evidence="2">
    <location>
        <begin position="119"/>
        <end position="137"/>
    </location>
</feature>
<dbReference type="GO" id="GO:0004527">
    <property type="term" value="F:exonuclease activity"/>
    <property type="evidence" value="ECO:0007669"/>
    <property type="project" value="UniProtKB-KW"/>
</dbReference>
<dbReference type="RefSeq" id="WP_033498950.1">
    <property type="nucleotide sequence ID" value="NZ_JGZL01000004.1"/>
</dbReference>
<comment type="caution">
    <text evidence="4">The sequence shown here is derived from an EMBL/GenBank/DDBJ whole genome shotgun (WGS) entry which is preliminary data.</text>
</comment>
<evidence type="ECO:0000256" key="1">
    <source>
        <dbReference type="SAM" id="MobiDB-lite"/>
    </source>
</evidence>
<dbReference type="Proteomes" id="UP000029078">
    <property type="component" value="Unassembled WGS sequence"/>
</dbReference>
<dbReference type="AlphaFoldDB" id="A0A087D3X4"/>
<feature type="region of interest" description="Disordered" evidence="1">
    <location>
        <begin position="1"/>
        <end position="48"/>
    </location>
</feature>
<keyword evidence="4" id="KW-0540">Nuclease</keyword>
<dbReference type="STRING" id="78346.BRUM_1569"/>
<dbReference type="GO" id="GO:0004519">
    <property type="term" value="F:endonuclease activity"/>
    <property type="evidence" value="ECO:0007669"/>
    <property type="project" value="UniProtKB-KW"/>
</dbReference>
<gene>
    <name evidence="4" type="ORF">BRUM_1569</name>
</gene>
<sequence>MSQAKVRKSQGAAAGKGGGTARVSASKTGAARKTAKTSATKPVKPLRTLKQGKKHRVRNFICAVIAFVFSLAALLGTATHILPEELQALPYMPVVVSLVPWFTLLAVIALVCAVVSKRVVSTVVAVLAIALQVFWQYPFFCGSAQLPRAAVAAVSGENVSTDDGYARLMTCNVYKGRADAREIVDLVRSEHVEVLALQETTDDFVNALNSAGIAAYLPYSQVASSDGVYGNGIWSASPLLDPSDDDVDSSASFMPGATVAFNGGSTQVRFVSVHTTSPTDGYWQQWKRSLDELAKLRFDTGRRYIFMGDFNATYDHTPFRNFLGTRFSDAARQAADGLKFSWPANIDYVPTFAGIDHIVLDSGMRAGQVRTVKVDGSDHKALLAIVRID</sequence>
<evidence type="ECO:0000259" key="3">
    <source>
        <dbReference type="Pfam" id="PF03372"/>
    </source>
</evidence>
<name>A0A087D3X4_BIFRU</name>